<dbReference type="KEGG" id="clup:CLUP02_09797"/>
<dbReference type="AlphaFoldDB" id="A0A9Q8SVH9"/>
<dbReference type="PANTHER" id="PTHR21024:SF0">
    <property type="entry name" value="ELECTRON TRANSFER FLAVOPROTEIN REGULATORY FACTOR 1"/>
    <property type="match status" value="1"/>
</dbReference>
<dbReference type="GeneID" id="73343785"/>
<dbReference type="GO" id="GO:0090324">
    <property type="term" value="P:negative regulation of oxidative phosphorylation"/>
    <property type="evidence" value="ECO:0007669"/>
    <property type="project" value="InterPro"/>
</dbReference>
<dbReference type="EMBL" id="CP019477">
    <property type="protein sequence ID" value="UQC84301.1"/>
    <property type="molecule type" value="Genomic_DNA"/>
</dbReference>
<dbReference type="GO" id="GO:0022904">
    <property type="term" value="P:respiratory electron transport chain"/>
    <property type="evidence" value="ECO:0007669"/>
    <property type="project" value="TreeGrafter"/>
</dbReference>
<accession>A0A9Q8SVH9</accession>
<comment type="similarity">
    <text evidence="1">Belongs to the complex I LYR family.</text>
</comment>
<keyword evidence="3" id="KW-1185">Reference proteome</keyword>
<evidence type="ECO:0000313" key="3">
    <source>
        <dbReference type="Proteomes" id="UP000830671"/>
    </source>
</evidence>
<dbReference type="InterPro" id="IPR052000">
    <property type="entry name" value="ETFRF1"/>
</dbReference>
<name>A0A9Q8SVH9_9PEZI</name>
<reference evidence="2" key="1">
    <citation type="journal article" date="2021" name="Mol. Plant Microbe Interact.">
        <title>Complete Genome Sequence of the Plant-Pathogenic Fungus Colletotrichum lupini.</title>
        <authorList>
            <person name="Baroncelli R."/>
            <person name="Pensec F."/>
            <person name="Da Lio D."/>
            <person name="Boufleur T."/>
            <person name="Vicente I."/>
            <person name="Sarrocco S."/>
            <person name="Picot A."/>
            <person name="Baraldi E."/>
            <person name="Sukno S."/>
            <person name="Thon M."/>
            <person name="Le Floch G."/>
        </authorList>
    </citation>
    <scope>NUCLEOTIDE SEQUENCE</scope>
    <source>
        <strain evidence="2">IMI 504893</strain>
    </source>
</reference>
<dbReference type="PANTHER" id="PTHR21024">
    <property type="entry name" value="GROWTH HORMONE-INDUCIBLE SOLUBLE PROTEIN-RELATED"/>
    <property type="match status" value="1"/>
</dbReference>
<dbReference type="Proteomes" id="UP000830671">
    <property type="component" value="Chromosome 5"/>
</dbReference>
<evidence type="ECO:0000313" key="2">
    <source>
        <dbReference type="EMBL" id="UQC84301.1"/>
    </source>
</evidence>
<dbReference type="InterPro" id="IPR045296">
    <property type="entry name" value="Complex1_LYR_ETFRF1_LYRM5"/>
</dbReference>
<dbReference type="CDD" id="cd20265">
    <property type="entry name" value="Complex1_LYR_ETFRF1_LYRM5"/>
    <property type="match status" value="1"/>
</dbReference>
<dbReference type="RefSeq" id="XP_049145919.1">
    <property type="nucleotide sequence ID" value="XM_049288775.1"/>
</dbReference>
<dbReference type="GO" id="GO:0005739">
    <property type="term" value="C:mitochondrion"/>
    <property type="evidence" value="ECO:0007669"/>
    <property type="project" value="TreeGrafter"/>
</dbReference>
<organism evidence="2 3">
    <name type="scientific">Colletotrichum lupini</name>
    <dbReference type="NCBI Taxonomy" id="145971"/>
    <lineage>
        <taxon>Eukaryota</taxon>
        <taxon>Fungi</taxon>
        <taxon>Dikarya</taxon>
        <taxon>Ascomycota</taxon>
        <taxon>Pezizomycotina</taxon>
        <taxon>Sordariomycetes</taxon>
        <taxon>Hypocreomycetidae</taxon>
        <taxon>Glomerellales</taxon>
        <taxon>Glomerellaceae</taxon>
        <taxon>Colletotrichum</taxon>
        <taxon>Colletotrichum acutatum species complex</taxon>
    </lineage>
</organism>
<sequence>MSVVNTELRRRVIAIYKGKLRVFSVLLQNLRNSNVCRWRILTLRQILVVLRLMMRLNFVKSTDHSTTKPRALSFPTHLFAPRPLSILFTASLYNIRSPSIQLLYLGREYPLGYDYFRPRLHKAFSANAALRDEEAIRRGIERAEFVKKGTLSSCLSFFMSFSGFGGWRVLRPWTGQVGVGFFCLHVGGECVSWCTSMSLDILYAPQSPQSQPSKPDAALFRAWEVLSMKYLPSSATASSSGQLSSFAQLRLFHARLPKWTTSLYSPNSIRVMTFHHSRHGLTLCISSLFPPHSKSKHCKSAQCLSPALSKKGPRLRPRPSNFATSSPQVHIITSMTILESSILFNGTYAVQRVPLSSHPAVPPPPPSNTQTESFLRRVSLQSKCVLLGAIRTVKVSLPYILYPPSSPPLPENQSKKTEGMIRYRSIQRVTTPQLATPDRPKRRRENLPCLFTSSTLLETLSKPLIRSHSTMIYHPNNSYQVGPCPPSVLTSNSSNSSPASLTNGRTSQFEMLIDWRFPFTARQVASVECPHGFHGKPITLFRMPSHSMHSRLQHMLLQGAIIPLITLLSQHRVYVDDVVVDDDDDDVDDGVSR</sequence>
<gene>
    <name evidence="2" type="ORF">CLUP02_09797</name>
</gene>
<evidence type="ECO:0000256" key="1">
    <source>
        <dbReference type="ARBA" id="ARBA00009508"/>
    </source>
</evidence>
<protein>
    <submittedName>
        <fullName evidence="2">Complex 1 protein</fullName>
    </submittedName>
</protein>
<proteinExistence type="inferred from homology"/>